<accession>A0A4Y9ZUW5</accession>
<keyword evidence="2" id="KW-1185">Reference proteome</keyword>
<organism evidence="1 2">
    <name type="scientific">Hericium alpestre</name>
    <dbReference type="NCBI Taxonomy" id="135208"/>
    <lineage>
        <taxon>Eukaryota</taxon>
        <taxon>Fungi</taxon>
        <taxon>Dikarya</taxon>
        <taxon>Basidiomycota</taxon>
        <taxon>Agaricomycotina</taxon>
        <taxon>Agaricomycetes</taxon>
        <taxon>Russulales</taxon>
        <taxon>Hericiaceae</taxon>
        <taxon>Hericium</taxon>
    </lineage>
</organism>
<gene>
    <name evidence="1" type="ORF">EWM64_g6168</name>
</gene>
<name>A0A4Y9ZUW5_9AGAM</name>
<proteinExistence type="predicted"/>
<dbReference type="EMBL" id="SFCI01000809">
    <property type="protein sequence ID" value="TFY77847.1"/>
    <property type="molecule type" value="Genomic_DNA"/>
</dbReference>
<evidence type="ECO:0000313" key="1">
    <source>
        <dbReference type="EMBL" id="TFY77847.1"/>
    </source>
</evidence>
<protein>
    <submittedName>
        <fullName evidence="1">Uncharacterized protein</fullName>
    </submittedName>
</protein>
<dbReference type="Proteomes" id="UP000298061">
    <property type="component" value="Unassembled WGS sequence"/>
</dbReference>
<sequence>MLSDPELDLQALEMIWVALHKLMVDTVCGAIEDVVRPAGTFAEDEYLVVLGGKVFRTVSRVPWPFHAWGHAAAVHACYKCLSEYCNSVESHIGLAKYAIIRPDMMRWKRNRRGMFGDSVRRLRYLAMGGFLPLDIHGETAGMKVLSCQACRLKEGDPACAHDSASNASICGVMSLSDPLAQKFADACLRDRNFLTIMRGGAGSQIVSNWEVWTSRTRPSAKLKKWDDAKTNKASEDILGDFDKFVVATPYWDPKGGCFQLYVLDDSGCDVQQFVEKLLVLWGEVHGVDSVEEIVKTRVKTYLDAGELELSKTKVYGSGFLRNVENDFGFSYELLWGIKILPSQMHWLMTRQREILPSQRRWSRAQEQDEEDEEYVAEEDEKLMDSMDPVLCCGGEREEDQKLMKCVRSVLWGTEA</sequence>
<dbReference type="AlphaFoldDB" id="A0A4Y9ZUW5"/>
<dbReference type="STRING" id="135208.A0A4Y9ZUW5"/>
<evidence type="ECO:0000313" key="2">
    <source>
        <dbReference type="Proteomes" id="UP000298061"/>
    </source>
</evidence>
<dbReference type="OrthoDB" id="2851073at2759"/>
<comment type="caution">
    <text evidence="1">The sequence shown here is derived from an EMBL/GenBank/DDBJ whole genome shotgun (WGS) entry which is preliminary data.</text>
</comment>
<reference evidence="1 2" key="1">
    <citation type="submission" date="2019-02" db="EMBL/GenBank/DDBJ databases">
        <title>Genome sequencing of the rare red list fungi Hericium alpestre (H. flagellum).</title>
        <authorList>
            <person name="Buettner E."/>
            <person name="Kellner H."/>
        </authorList>
    </citation>
    <scope>NUCLEOTIDE SEQUENCE [LARGE SCALE GENOMIC DNA]</scope>
    <source>
        <strain evidence="1 2">DSM 108284</strain>
    </source>
</reference>